<organism evidence="3">
    <name type="scientific">Blastobotrys adeninivorans</name>
    <name type="common">Yeast</name>
    <name type="synonym">Arxula adeninivorans</name>
    <dbReference type="NCBI Taxonomy" id="409370"/>
    <lineage>
        <taxon>Eukaryota</taxon>
        <taxon>Fungi</taxon>
        <taxon>Dikarya</taxon>
        <taxon>Ascomycota</taxon>
        <taxon>Saccharomycotina</taxon>
        <taxon>Dipodascomycetes</taxon>
        <taxon>Dipodascales</taxon>
        <taxon>Trichomonascaceae</taxon>
        <taxon>Blastobotrys</taxon>
    </lineage>
</organism>
<dbReference type="PANTHER" id="PTHR47805">
    <property type="entry name" value="SAGA-ASSOCIATED FACTOR 73"/>
    <property type="match status" value="1"/>
</dbReference>
<dbReference type="InterPro" id="IPR013243">
    <property type="entry name" value="SCA7_dom"/>
</dbReference>
<name>A0A060TDQ4_BLAAD</name>
<evidence type="ECO:0000313" key="3">
    <source>
        <dbReference type="EMBL" id="CDP37027.1"/>
    </source>
</evidence>
<dbReference type="InterPro" id="IPR037804">
    <property type="entry name" value="SGF73"/>
</dbReference>
<dbReference type="Gene3D" id="6.10.140.670">
    <property type="match status" value="1"/>
</dbReference>
<gene>
    <name evidence="3" type="ORF">GNLVRS02_ARAD1D02068g</name>
</gene>
<sequence>MKDSTPAKKGRKRKGEEKNPIGRPRKKAKDDDNNGTTNNKVKKSSKERKPRKEKAGSSKEKGPVDVERQCGVPLPNGGYCARSLTCKTHSMGAKRAVPGRSQPYDVLLLAYQKRNQVKLASMSTRQQLNLDNEALMEDKPLNEDEEVEQVMTGVLRAHPTPLDRKVMVPTRLRTGFFRMREMLIGALNTVPPLPSAPPANATPQQQHIASVMAATGNVLGRTLVYDTATGRQDVRPPRVFVNTNLTYQQQLLLRKQQQQRMQAQQAQQAQQGQQGSQQSQNHQNIQNLQNHNNLQGSSPAQGVGQSQLVPQQEQLYQGAAQLQGQSPSTQTQSPQMRQSPIGTQMQMQAQSQGQQGQFQQLQQQRQQVGQGQFQNLQMRGAQLQPQRRPQGRQPPQTINSPQPLEGQLQTQPQAILSSQIPPR</sequence>
<evidence type="ECO:0000259" key="2">
    <source>
        <dbReference type="PROSITE" id="PS51505"/>
    </source>
</evidence>
<feature type="region of interest" description="Disordered" evidence="1">
    <location>
        <begin position="1"/>
        <end position="69"/>
    </location>
</feature>
<dbReference type="PROSITE" id="PS51505">
    <property type="entry name" value="SCA7"/>
    <property type="match status" value="1"/>
</dbReference>
<evidence type="ECO:0000256" key="1">
    <source>
        <dbReference type="SAM" id="MobiDB-lite"/>
    </source>
</evidence>
<proteinExistence type="predicted"/>
<dbReference type="PANTHER" id="PTHR47805:SF1">
    <property type="entry name" value="SAGA-ASSOCIATED FACTOR 73"/>
    <property type="match status" value="1"/>
</dbReference>
<dbReference type="Pfam" id="PF08313">
    <property type="entry name" value="SCA7"/>
    <property type="match status" value="1"/>
</dbReference>
<protein>
    <submittedName>
        <fullName evidence="3">ARAD1D02068p</fullName>
    </submittedName>
</protein>
<feature type="domain" description="SCA7" evidence="2">
    <location>
        <begin position="57"/>
        <end position="123"/>
    </location>
</feature>
<reference evidence="3" key="2">
    <citation type="submission" date="2014-06" db="EMBL/GenBank/DDBJ databases">
        <title>The complete genome of Blastobotrys (Arxula) adeninivorans LS3 - a yeast of biotechnological interest.</title>
        <authorList>
            <person name="Kunze G."/>
            <person name="Gaillardin C."/>
            <person name="Czernicka M."/>
            <person name="Durrens P."/>
            <person name="Martin T."/>
            <person name="Boer E."/>
            <person name="Gabaldon T."/>
            <person name="Cruz J."/>
            <person name="Talla E."/>
            <person name="Marck C."/>
            <person name="Goffeau A."/>
            <person name="Barbe V."/>
            <person name="Baret P."/>
            <person name="Baronian K."/>
            <person name="Beier S."/>
            <person name="Bleykasten C."/>
            <person name="Bode R."/>
            <person name="Casaregola S."/>
            <person name="Despons L."/>
            <person name="Fairhead C."/>
            <person name="Giersberg M."/>
            <person name="Gierski P."/>
            <person name="Hahnel U."/>
            <person name="Hartmann A."/>
            <person name="Jankowska D."/>
            <person name="Jubin C."/>
            <person name="Jung P."/>
            <person name="Lafontaine I."/>
            <person name="Leh-Louis V."/>
            <person name="Lemaire M."/>
            <person name="Marcet-Houben M."/>
            <person name="Mascher M."/>
            <person name="Morel G."/>
            <person name="Richard G.-F."/>
            <person name="Riechen J."/>
            <person name="Sacerdot C."/>
            <person name="Sarkar A."/>
            <person name="Savel G."/>
            <person name="Schacherer J."/>
            <person name="Sherman D."/>
            <person name="Straub M.-L."/>
            <person name="Stein N."/>
            <person name="Thierry A."/>
            <person name="Trautwein-Schult A."/>
            <person name="Westhof E."/>
            <person name="Worch S."/>
            <person name="Dujon B."/>
            <person name="Souciet J.-L."/>
            <person name="Wincker P."/>
            <person name="Scholz U."/>
            <person name="Neuveglise N."/>
        </authorList>
    </citation>
    <scope>NUCLEOTIDE SEQUENCE</scope>
    <source>
        <strain evidence="3">LS3</strain>
    </source>
</reference>
<dbReference type="EMBL" id="HG937694">
    <property type="protein sequence ID" value="CDP37027.1"/>
    <property type="molecule type" value="Genomic_DNA"/>
</dbReference>
<feature type="region of interest" description="Disordered" evidence="1">
    <location>
        <begin position="263"/>
        <end position="282"/>
    </location>
</feature>
<feature type="compositionally biased region" description="Basic residues" evidence="1">
    <location>
        <begin position="40"/>
        <end position="52"/>
    </location>
</feature>
<dbReference type="GO" id="GO:1904802">
    <property type="term" value="P:RITS complex assembly"/>
    <property type="evidence" value="ECO:0007669"/>
    <property type="project" value="TreeGrafter"/>
</dbReference>
<feature type="compositionally biased region" description="Low complexity" evidence="1">
    <location>
        <begin position="318"/>
        <end position="396"/>
    </location>
</feature>
<dbReference type="GO" id="GO:0006357">
    <property type="term" value="P:regulation of transcription by RNA polymerase II"/>
    <property type="evidence" value="ECO:0007669"/>
    <property type="project" value="TreeGrafter"/>
</dbReference>
<feature type="compositionally biased region" description="Basic and acidic residues" evidence="1">
    <location>
        <begin position="53"/>
        <end position="68"/>
    </location>
</feature>
<feature type="region of interest" description="Disordered" evidence="1">
    <location>
        <begin position="318"/>
        <end position="423"/>
    </location>
</feature>
<accession>A0A060TDQ4</accession>
<dbReference type="GO" id="GO:0031048">
    <property type="term" value="P:regulatory ncRNA-mediated heterochromatin formation"/>
    <property type="evidence" value="ECO:0007669"/>
    <property type="project" value="TreeGrafter"/>
</dbReference>
<dbReference type="AlphaFoldDB" id="A0A060TDQ4"/>
<reference evidence="3" key="1">
    <citation type="submission" date="2014-02" db="EMBL/GenBank/DDBJ databases">
        <authorList>
            <person name="Genoscope - CEA"/>
        </authorList>
    </citation>
    <scope>NUCLEOTIDE SEQUENCE</scope>
    <source>
        <strain evidence="3">LS3</strain>
    </source>
</reference>
<dbReference type="GO" id="GO:0000124">
    <property type="term" value="C:SAGA complex"/>
    <property type="evidence" value="ECO:0007669"/>
    <property type="project" value="InterPro"/>
</dbReference>
<feature type="compositionally biased region" description="Polar residues" evidence="1">
    <location>
        <begin position="397"/>
        <end position="423"/>
    </location>
</feature>